<protein>
    <submittedName>
        <fullName evidence="1">Mitochondrial outer membrane protein porin 2</fullName>
    </submittedName>
</protein>
<gene>
    <name evidence="1" type="ORF">ZEAMMB73_Zm00001d048149</name>
</gene>
<name>A0A1D6PI27_MAIZE</name>
<organism evidence="1">
    <name type="scientific">Zea mays</name>
    <name type="common">Maize</name>
    <dbReference type="NCBI Taxonomy" id="4577"/>
    <lineage>
        <taxon>Eukaryota</taxon>
        <taxon>Viridiplantae</taxon>
        <taxon>Streptophyta</taxon>
        <taxon>Embryophyta</taxon>
        <taxon>Tracheophyta</taxon>
        <taxon>Spermatophyta</taxon>
        <taxon>Magnoliopsida</taxon>
        <taxon>Liliopsida</taxon>
        <taxon>Poales</taxon>
        <taxon>Poaceae</taxon>
        <taxon>PACMAD clade</taxon>
        <taxon>Panicoideae</taxon>
        <taxon>Andropogonodae</taxon>
        <taxon>Andropogoneae</taxon>
        <taxon>Tripsacinae</taxon>
        <taxon>Zea</taxon>
    </lineage>
</organism>
<dbReference type="EMBL" id="CM000785">
    <property type="protein sequence ID" value="AQL08977.1"/>
    <property type="molecule type" value="Genomic_DNA"/>
</dbReference>
<evidence type="ECO:0000313" key="1">
    <source>
        <dbReference type="EMBL" id="AQL08977.1"/>
    </source>
</evidence>
<dbReference type="InterPro" id="IPR027246">
    <property type="entry name" value="Porin_Euk/Tom40"/>
</dbReference>
<proteinExistence type="predicted"/>
<dbReference type="InterPro" id="IPR023614">
    <property type="entry name" value="Porin_dom_sf"/>
</dbReference>
<accession>A0A1D6PI27</accession>
<dbReference type="GO" id="GO:0055085">
    <property type="term" value="P:transmembrane transport"/>
    <property type="evidence" value="ECO:0007669"/>
    <property type="project" value="InterPro"/>
</dbReference>
<dbReference type="GO" id="GO:0005741">
    <property type="term" value="C:mitochondrial outer membrane"/>
    <property type="evidence" value="ECO:0007669"/>
    <property type="project" value="InterPro"/>
</dbReference>
<dbReference type="AlphaFoldDB" id="A0A1D6PI27"/>
<dbReference type="Gene3D" id="2.40.160.10">
    <property type="entry name" value="Porin"/>
    <property type="match status" value="1"/>
</dbReference>
<sequence length="123" mass="13565">MKGPGLFSDIGKKAKDLLSKDYTYDQKLSIFTASASGVVRSDCARVIPFPCYLVHVRSCVPAMPVLVVWLCSASRGRRAVRTLAANIVFGLRNKVVIVFGLRNKVVHHLLTLTFLFGLWNGIS</sequence>
<dbReference type="Pfam" id="PF01459">
    <property type="entry name" value="Porin_3"/>
    <property type="match status" value="1"/>
</dbReference>
<reference evidence="1" key="1">
    <citation type="submission" date="2015-12" db="EMBL/GenBank/DDBJ databases">
        <title>Update maize B73 reference genome by single molecule sequencing technologies.</title>
        <authorList>
            <consortium name="Maize Genome Sequencing Project"/>
            <person name="Ware D."/>
        </authorList>
    </citation>
    <scope>NUCLEOTIDE SEQUENCE</scope>
    <source>
        <tissue evidence="1">Seedling</tissue>
    </source>
</reference>